<gene>
    <name evidence="9 11 12" type="primary">gas2l3</name>
</gene>
<dbReference type="PROSITE" id="PS51460">
    <property type="entry name" value="GAR"/>
    <property type="match status" value="1"/>
</dbReference>
<dbReference type="FunFam" id="1.10.418.10:FF:000052">
    <property type="entry name" value="Growth arrest specific 2"/>
    <property type="match status" value="1"/>
</dbReference>
<dbReference type="AlphaFoldDB" id="A0A6I8PVA2"/>
<dbReference type="GO" id="GO:0051764">
    <property type="term" value="P:actin crosslink formation"/>
    <property type="evidence" value="ECO:0000318"/>
    <property type="project" value="GO_Central"/>
</dbReference>
<name>A0A6I8PVA2_XENTR</name>
<evidence type="ECO:0000259" key="7">
    <source>
        <dbReference type="PROSITE" id="PS50021"/>
    </source>
</evidence>
<comment type="similarity">
    <text evidence="5">Belongs to the GAS2 family.</text>
</comment>
<comment type="subcellular location">
    <subcellularLocation>
        <location evidence="1">Cytoplasm</location>
        <location evidence="1">Cytoskeleton</location>
    </subcellularLocation>
</comment>
<accession>A0A6I8PVA2</accession>
<evidence type="ECO:0000313" key="9">
    <source>
        <dbReference type="Ensembl" id="ENSXETP00000059197"/>
    </source>
</evidence>
<organism evidence="9">
    <name type="scientific">Xenopus tropicalis</name>
    <name type="common">Western clawed frog</name>
    <name type="synonym">Silurana tropicalis</name>
    <dbReference type="NCBI Taxonomy" id="8364"/>
    <lineage>
        <taxon>Eukaryota</taxon>
        <taxon>Metazoa</taxon>
        <taxon>Chordata</taxon>
        <taxon>Craniata</taxon>
        <taxon>Vertebrata</taxon>
        <taxon>Euteleostomi</taxon>
        <taxon>Amphibia</taxon>
        <taxon>Batrachia</taxon>
        <taxon>Anura</taxon>
        <taxon>Pipoidea</taxon>
        <taxon>Pipidae</taxon>
        <taxon>Xenopodinae</taxon>
        <taxon>Xenopus</taxon>
        <taxon>Silurana</taxon>
    </lineage>
</organism>
<dbReference type="GeneID" id="100489160"/>
<dbReference type="InterPro" id="IPR003108">
    <property type="entry name" value="GAR_dom"/>
</dbReference>
<feature type="compositionally biased region" description="Polar residues" evidence="6">
    <location>
        <begin position="322"/>
        <end position="331"/>
    </location>
</feature>
<dbReference type="Gene3D" id="3.30.920.20">
    <property type="entry name" value="Gas2-like domain"/>
    <property type="match status" value="1"/>
</dbReference>
<feature type="domain" description="Calponin-homology (CH)" evidence="7">
    <location>
        <begin position="48"/>
        <end position="169"/>
    </location>
</feature>
<evidence type="ECO:0000256" key="1">
    <source>
        <dbReference type="ARBA" id="ARBA00004245"/>
    </source>
</evidence>
<dbReference type="SMART" id="SM00033">
    <property type="entry name" value="CH"/>
    <property type="match status" value="1"/>
</dbReference>
<dbReference type="SMART" id="SM00243">
    <property type="entry name" value="GAS2"/>
    <property type="match status" value="1"/>
</dbReference>
<feature type="region of interest" description="Disordered" evidence="6">
    <location>
        <begin position="619"/>
        <end position="642"/>
    </location>
</feature>
<dbReference type="GeneTree" id="ENSGT00940000159389"/>
<dbReference type="SUPFAM" id="SSF47576">
    <property type="entry name" value="Calponin-homology domain, CH-domain"/>
    <property type="match status" value="1"/>
</dbReference>
<keyword evidence="2" id="KW-0963">Cytoplasm</keyword>
<proteinExistence type="inferred from homology"/>
<dbReference type="Xenbase" id="XB-GENE-988977">
    <property type="gene designation" value="gas2l3"/>
</dbReference>
<dbReference type="OrthoDB" id="2250192at2759"/>
<dbReference type="AGR" id="Xenbase:XB-GENE-988977"/>
<dbReference type="SUPFAM" id="SSF143575">
    <property type="entry name" value="GAS2 domain-like"/>
    <property type="match status" value="1"/>
</dbReference>
<dbReference type="InterPro" id="IPR036872">
    <property type="entry name" value="CH_dom_sf"/>
</dbReference>
<evidence type="ECO:0000256" key="4">
    <source>
        <dbReference type="ARBA" id="ARBA00023212"/>
    </source>
</evidence>
<dbReference type="FunFam" id="3.30.920.20:FF:000003">
    <property type="entry name" value="Growth arrest-specific 2 like 3"/>
    <property type="match status" value="1"/>
</dbReference>
<feature type="compositionally biased region" description="Polar residues" evidence="6">
    <location>
        <begin position="382"/>
        <end position="395"/>
    </location>
</feature>
<dbReference type="OMA" id="CCHREEL"/>
<evidence type="ECO:0000313" key="10">
    <source>
        <dbReference type="Proteomes" id="UP000008143"/>
    </source>
</evidence>
<dbReference type="PROSITE" id="PS50021">
    <property type="entry name" value="CH"/>
    <property type="match status" value="1"/>
</dbReference>
<dbReference type="CTD" id="283431"/>
<dbReference type="Bgee" id="ENSXETG00000032845">
    <property type="expression patterns" value="Expressed in 4-cell stage embryo and 7 other cell types or tissues"/>
</dbReference>
<keyword evidence="10" id="KW-1185">Reference proteome</keyword>
<evidence type="ECO:0000256" key="5">
    <source>
        <dbReference type="ARBA" id="ARBA00038441"/>
    </source>
</evidence>
<dbReference type="Pfam" id="PF02187">
    <property type="entry name" value="GAS2"/>
    <property type="match status" value="1"/>
</dbReference>
<sequence>MHQPVQVWFGDDTPLSPRNPLTPRHGPGLADVYQYDQWLAVRHEATLVPMQEDLSIWLTGLLGVKVSGDKFMEELDNGFLLCQLISVIQSTMKQCCTAEELRCVPMRKVPCRRDAPSGSFFARDNTANFLRWCRGIGVDETYLFESEGLVLHKDPRQVCLCLLDVGRIVSRYGVEPPVLVKLEKEIELEETLIIESGPLVPTNIQKSCCHREELHEAVKHIAEDPPCNCSHRFSIEYLSEGRYRLGDKILFIRMLHGKHVMVRVGGGWDTLQGFLLKYDPCRVLQFTTLEQKILQFQKGGQNENMPLQPARTPQPPVMNPLSAVSASQPTHSKAHTPVSLANVGSNSSPALTPRSGVRPKVQTVPRKGSPLFIEPQKKVAKKSNSPPQTRASPLTSKAPKNISATNTCVSSGSKPGATLCNQVEKGKVSARATKAIEKTPVSQHSSPNLLHASASHRNLKSPKTSPCASSCQNKLLKTIAGSQLQTKPLKETLGSHRPAATTKAPVSAHGSANTKRAKDTSGQRPNIKMSKDDVKTRKVEEPSKNNLLDRKPFVVSSRANTNKPPVTVQNATKSMPTGVAHGKTVTKSNPKAVPKNEIKKTVTDKNTISGRTPLSVVRVPQSAAKTHPAPRTSPSAKIQPSPNAALMAKVTYRKGVLDVRKDKLQKPKVGEQLMASKGGEK</sequence>
<keyword evidence="3" id="KW-0597">Phosphoprotein</keyword>
<protein>
    <submittedName>
        <fullName evidence="11">GAS2-like protein 3</fullName>
    </submittedName>
    <submittedName>
        <fullName evidence="9">Growth arrest specific 2 like 3</fullName>
    </submittedName>
</protein>
<feature type="region of interest" description="Disordered" evidence="6">
    <location>
        <begin position="300"/>
        <end position="416"/>
    </location>
</feature>
<dbReference type="GO" id="GO:0051015">
    <property type="term" value="F:actin filament binding"/>
    <property type="evidence" value="ECO:0000318"/>
    <property type="project" value="GO_Central"/>
</dbReference>
<evidence type="ECO:0000256" key="6">
    <source>
        <dbReference type="SAM" id="MobiDB-lite"/>
    </source>
</evidence>
<dbReference type="InterPro" id="IPR036534">
    <property type="entry name" value="GAR_dom_sf"/>
</dbReference>
<dbReference type="CDD" id="cd21269">
    <property type="entry name" value="CH_GAS2L3"/>
    <property type="match status" value="1"/>
</dbReference>
<dbReference type="GO" id="GO:0008017">
    <property type="term" value="F:microtubule binding"/>
    <property type="evidence" value="ECO:0007669"/>
    <property type="project" value="InterPro"/>
</dbReference>
<feature type="domain" description="GAR" evidence="8">
    <location>
        <begin position="209"/>
        <end position="282"/>
    </location>
</feature>
<dbReference type="Proteomes" id="UP000008143">
    <property type="component" value="Chromosome 3"/>
</dbReference>
<keyword evidence="4" id="KW-0206">Cytoskeleton</keyword>
<feature type="compositionally biased region" description="Polar residues" evidence="6">
    <location>
        <begin position="557"/>
        <end position="575"/>
    </location>
</feature>
<dbReference type="PANTHER" id="PTHR46756:SF7">
    <property type="entry name" value="GAS2-LIKE PROTEIN 3"/>
    <property type="match status" value="1"/>
</dbReference>
<dbReference type="Gene3D" id="1.10.418.10">
    <property type="entry name" value="Calponin-like domain"/>
    <property type="match status" value="1"/>
</dbReference>
<feature type="compositionally biased region" description="Polar residues" evidence="6">
    <location>
        <begin position="402"/>
        <end position="413"/>
    </location>
</feature>
<dbReference type="RefSeq" id="XP_002936890.2">
    <property type="nucleotide sequence ID" value="XM_002936844.5"/>
</dbReference>
<evidence type="ECO:0000313" key="12">
    <source>
        <dbReference type="Xenbase" id="XB-GENE-988977"/>
    </source>
</evidence>
<dbReference type="InterPro" id="IPR001715">
    <property type="entry name" value="CH_dom"/>
</dbReference>
<dbReference type="KEGG" id="xtr:100489160"/>
<evidence type="ECO:0000259" key="8">
    <source>
        <dbReference type="PROSITE" id="PS51460"/>
    </source>
</evidence>
<dbReference type="Ensembl" id="ENSXETT00000061028">
    <property type="protein sequence ID" value="ENSXETP00000059197"/>
    <property type="gene ID" value="ENSXETG00000032845"/>
</dbReference>
<dbReference type="Pfam" id="PF00307">
    <property type="entry name" value="CH"/>
    <property type="match status" value="1"/>
</dbReference>
<evidence type="ECO:0000256" key="2">
    <source>
        <dbReference type="ARBA" id="ARBA00022490"/>
    </source>
</evidence>
<feature type="region of interest" description="Disordered" evidence="6">
    <location>
        <begin position="493"/>
        <end position="591"/>
    </location>
</feature>
<dbReference type="GO" id="GO:0005856">
    <property type="term" value="C:cytoskeleton"/>
    <property type="evidence" value="ECO:0007669"/>
    <property type="project" value="UniProtKB-SubCell"/>
</dbReference>
<feature type="compositionally biased region" description="Basic and acidic residues" evidence="6">
    <location>
        <begin position="529"/>
        <end position="552"/>
    </location>
</feature>
<reference evidence="9" key="2">
    <citation type="submission" date="2020-05" db="UniProtKB">
        <authorList>
            <consortium name="Ensembl"/>
        </authorList>
    </citation>
    <scope>IDENTIFICATION</scope>
</reference>
<reference evidence="11" key="3">
    <citation type="submission" date="2025-04" db="UniProtKB">
        <authorList>
            <consortium name="RefSeq"/>
        </authorList>
    </citation>
    <scope>IDENTIFICATION</scope>
    <source>
        <strain evidence="11">Nigerian</strain>
        <tissue evidence="11">Liver and blood</tissue>
    </source>
</reference>
<feature type="compositionally biased region" description="Polar residues" evidence="6">
    <location>
        <begin position="632"/>
        <end position="642"/>
    </location>
</feature>
<evidence type="ECO:0000256" key="3">
    <source>
        <dbReference type="ARBA" id="ARBA00022553"/>
    </source>
</evidence>
<reference evidence="9" key="1">
    <citation type="journal article" date="2010" name="Science">
        <title>The genome of the Western clawed frog Xenopus tropicalis.</title>
        <authorList>
            <person name="Hellsten U."/>
            <person name="Harland R.M."/>
            <person name="Gilchrist M.J."/>
            <person name="Hendrix D."/>
            <person name="Jurka J."/>
            <person name="Kapitonov V."/>
            <person name="Ovcharenko I."/>
            <person name="Putnam N.H."/>
            <person name="Shu S."/>
            <person name="Taher L."/>
            <person name="Blitz I.L."/>
            <person name="Blumberg B."/>
            <person name="Dichmann D.S."/>
            <person name="Dubchak I."/>
            <person name="Amaya E."/>
            <person name="Detter J.C."/>
            <person name="Fletcher R."/>
            <person name="Gerhard D.S."/>
            <person name="Goodstein D."/>
            <person name="Graves T."/>
            <person name="Grigoriev I.V."/>
            <person name="Grimwood J."/>
            <person name="Kawashima T."/>
            <person name="Lindquist E."/>
            <person name="Lucas S.M."/>
            <person name="Mead P.E."/>
            <person name="Mitros T."/>
            <person name="Ogino H."/>
            <person name="Ohta Y."/>
            <person name="Poliakov A.V."/>
            <person name="Pollet N."/>
            <person name="Robert J."/>
            <person name="Salamov A."/>
            <person name="Sater A.K."/>
            <person name="Schmutz J."/>
            <person name="Terry A."/>
            <person name="Vize P.D."/>
            <person name="Warren W.C."/>
            <person name="Wells D."/>
            <person name="Wills A."/>
            <person name="Wilson R.K."/>
            <person name="Zimmerman L.B."/>
            <person name="Zorn A.M."/>
            <person name="Grainger R."/>
            <person name="Grammer T."/>
            <person name="Khokha M.K."/>
            <person name="Richardson P.M."/>
            <person name="Rokhsar D.S."/>
        </authorList>
    </citation>
    <scope>NUCLEOTIDE SEQUENCE [LARGE SCALE GENOMIC DNA]</scope>
    <source>
        <strain evidence="9">Nigerian</strain>
    </source>
</reference>
<evidence type="ECO:0000313" key="11">
    <source>
        <dbReference type="RefSeq" id="XP_002936890.2"/>
    </source>
</evidence>
<dbReference type="PANTHER" id="PTHR46756">
    <property type="entry name" value="TRANSGELIN"/>
    <property type="match status" value="1"/>
</dbReference>